<dbReference type="AlphaFoldDB" id="A0A1X0R096"/>
<sequence length="548" mass="61420">MSCKLDHPVVVSIDFGTTFSGCCFCLAQNSDVDINAITKWPKYNGFYAKVPTCLYYKNKNKVLDWGKGAKLLALKPSQEGVFLQYFKLALVQDDIPLPDGKTSVDAVSDYLRRFHEYICEEIQKTTGFQNYRQHQYQYCLTIPAIWSDEAKALMRQAAIRAGMITADDPLERLKLISEPEAAAAYCENRYNSLSLRNGDIFMIVDAGGGTIDLVTYQIEDIKPPRKLKEVTKGHGGMCGSAFIDQNMRFLLRTKLGSNIEKVSACMYETMMDNFIERIKPNYRGDEDQYTLEVPAAVSQYIPAQFLNDNGHMIFDKDELEDYVFGPVLGQVIGLVKEQLTQVGCFVNSIFLVGGFGSSSYLYEALKNNLGPDEVGEIAMPPRGELAVAEGAIYHVLGPTLVTSKILRRSYGIRTRLPFVEGIDPESSAIITSDGIKRCSTRFEVIAMKGARIGANQTMRRSYWVEYPKHTEVDLYACDDDSIPRYITDKKVVKLIELPVKMPWLSNVENGTRVDITVSFIFGLTEIKIVTTIAGITAEHVLDANDFYA</sequence>
<dbReference type="CDD" id="cd10229">
    <property type="entry name" value="ASKHA_NBD_HSP70_HSPA12"/>
    <property type="match status" value="1"/>
</dbReference>
<dbReference type="InterPro" id="IPR043129">
    <property type="entry name" value="ATPase_NBD"/>
</dbReference>
<evidence type="ECO:0000313" key="1">
    <source>
        <dbReference type="EMBL" id="ORE05457.1"/>
    </source>
</evidence>
<dbReference type="Gene3D" id="3.30.420.40">
    <property type="match status" value="1"/>
</dbReference>
<accession>A0A1X0R096</accession>
<proteinExistence type="predicted"/>
<dbReference type="Proteomes" id="UP000242414">
    <property type="component" value="Unassembled WGS sequence"/>
</dbReference>
<evidence type="ECO:0008006" key="2">
    <source>
        <dbReference type="Google" id="ProtNLM"/>
    </source>
</evidence>
<name>A0A1X0R096_RHIZD</name>
<dbReference type="VEuPathDB" id="FungiDB:BCV72DRAFT_306398"/>
<organism evidence="1">
    <name type="scientific">Rhizopus microsporus var. microsporus</name>
    <dbReference type="NCBI Taxonomy" id="86635"/>
    <lineage>
        <taxon>Eukaryota</taxon>
        <taxon>Fungi</taxon>
        <taxon>Fungi incertae sedis</taxon>
        <taxon>Mucoromycota</taxon>
        <taxon>Mucoromycotina</taxon>
        <taxon>Mucoromycetes</taxon>
        <taxon>Mucorales</taxon>
        <taxon>Mucorineae</taxon>
        <taxon>Rhizopodaceae</taxon>
        <taxon>Rhizopus</taxon>
    </lineage>
</organism>
<dbReference type="EMBL" id="KV921944">
    <property type="protein sequence ID" value="ORE05457.1"/>
    <property type="molecule type" value="Genomic_DNA"/>
</dbReference>
<protein>
    <recommendedName>
        <fullName evidence="2">Actin-like ATPase domain-containing protein</fullName>
    </recommendedName>
</protein>
<reference evidence="1" key="1">
    <citation type="journal article" date="2016" name="Proc. Natl. Acad. Sci. U.S.A.">
        <title>Lipid metabolic changes in an early divergent fungus govern the establishment of a mutualistic symbiosis with endobacteria.</title>
        <authorList>
            <person name="Lastovetsky O.A."/>
            <person name="Gaspar M.L."/>
            <person name="Mondo S.J."/>
            <person name="LaButti K.M."/>
            <person name="Sandor L."/>
            <person name="Grigoriev I.V."/>
            <person name="Henry S.A."/>
            <person name="Pawlowska T.E."/>
        </authorList>
    </citation>
    <scope>NUCLEOTIDE SEQUENCE [LARGE SCALE GENOMIC DNA]</scope>
    <source>
        <strain evidence="1">ATCC 52814</strain>
    </source>
</reference>
<dbReference type="SUPFAM" id="SSF53067">
    <property type="entry name" value="Actin-like ATPase domain"/>
    <property type="match status" value="2"/>
</dbReference>
<dbReference type="OrthoDB" id="2963168at2759"/>
<gene>
    <name evidence="1" type="ORF">BCV72DRAFT_306398</name>
</gene>
<dbReference type="PANTHER" id="PTHR14187:SF5">
    <property type="entry name" value="HEAT SHOCK 70 KDA PROTEIN 12A"/>
    <property type="match status" value="1"/>
</dbReference>
<dbReference type="PANTHER" id="PTHR14187">
    <property type="entry name" value="ALPHA KINASE/ELONGATION FACTOR 2 KINASE"/>
    <property type="match status" value="1"/>
</dbReference>